<keyword evidence="2" id="KW-1185">Reference proteome</keyword>
<dbReference type="InterPro" id="IPR023393">
    <property type="entry name" value="START-like_dom_sf"/>
</dbReference>
<dbReference type="GeneID" id="98143643"/>
<evidence type="ECO:0008006" key="3">
    <source>
        <dbReference type="Google" id="ProtNLM"/>
    </source>
</evidence>
<name>A0ABR4LYM0_9EURO</name>
<protein>
    <recommendedName>
        <fullName evidence="3">DUF1857-domain-containing protein</fullName>
    </recommendedName>
</protein>
<dbReference type="EMBL" id="JBFXLQ010000009">
    <property type="protein sequence ID" value="KAL2869628.1"/>
    <property type="molecule type" value="Genomic_DNA"/>
</dbReference>
<sequence>MSTPTSFTFNIAYSVPVNKDPSQPTLTPEEFWRGLRRGSEKPQLFAEYVADTEVLPNPKSANAFQRKLIMADGAVHTAKGVELLQDVRNADGLLTEAITVGSGARSTMLISRGGHEDDGPDALYLTAVYELHVPDVEPGSERAKEIEREYSQLAQGAARTVVETIRRWKVEGGLEDA</sequence>
<evidence type="ECO:0000313" key="1">
    <source>
        <dbReference type="EMBL" id="KAL2869628.1"/>
    </source>
</evidence>
<dbReference type="InterPro" id="IPR015075">
    <property type="entry name" value="AtaL"/>
</dbReference>
<dbReference type="Proteomes" id="UP001610432">
    <property type="component" value="Unassembled WGS sequence"/>
</dbReference>
<comment type="caution">
    <text evidence="1">The sequence shown here is derived from an EMBL/GenBank/DDBJ whole genome shotgun (WGS) entry which is preliminary data.</text>
</comment>
<organism evidence="1 2">
    <name type="scientific">Aspergillus lucknowensis</name>
    <dbReference type="NCBI Taxonomy" id="176173"/>
    <lineage>
        <taxon>Eukaryota</taxon>
        <taxon>Fungi</taxon>
        <taxon>Dikarya</taxon>
        <taxon>Ascomycota</taxon>
        <taxon>Pezizomycotina</taxon>
        <taxon>Eurotiomycetes</taxon>
        <taxon>Eurotiomycetidae</taxon>
        <taxon>Eurotiales</taxon>
        <taxon>Aspergillaceae</taxon>
        <taxon>Aspergillus</taxon>
        <taxon>Aspergillus subgen. Nidulantes</taxon>
    </lineage>
</organism>
<dbReference type="Gene3D" id="3.30.530.20">
    <property type="match status" value="1"/>
</dbReference>
<reference evidence="1 2" key="1">
    <citation type="submission" date="2024-07" db="EMBL/GenBank/DDBJ databases">
        <title>Section-level genome sequencing and comparative genomics of Aspergillus sections Usti and Cavernicolus.</title>
        <authorList>
            <consortium name="Lawrence Berkeley National Laboratory"/>
            <person name="Nybo J.L."/>
            <person name="Vesth T.C."/>
            <person name="Theobald S."/>
            <person name="Frisvad J.C."/>
            <person name="Larsen T.O."/>
            <person name="Kjaerboelling I."/>
            <person name="Rothschild-Mancinelli K."/>
            <person name="Lyhne E.K."/>
            <person name="Kogle M.E."/>
            <person name="Barry K."/>
            <person name="Clum A."/>
            <person name="Na H."/>
            <person name="Ledsgaard L."/>
            <person name="Lin J."/>
            <person name="Lipzen A."/>
            <person name="Kuo A."/>
            <person name="Riley R."/>
            <person name="Mondo S."/>
            <person name="Labutti K."/>
            <person name="Haridas S."/>
            <person name="Pangalinan J."/>
            <person name="Salamov A.A."/>
            <person name="Simmons B.A."/>
            <person name="Magnuson J.K."/>
            <person name="Chen J."/>
            <person name="Drula E."/>
            <person name="Henrissat B."/>
            <person name="Wiebenga A."/>
            <person name="Lubbers R.J."/>
            <person name="Gomes A.C."/>
            <person name="Macurrencykelacurrency M.R."/>
            <person name="Stajich J."/>
            <person name="Grigoriev I.V."/>
            <person name="Mortensen U.H."/>
            <person name="De Vries R.P."/>
            <person name="Baker S.E."/>
            <person name="Andersen M.R."/>
        </authorList>
    </citation>
    <scope>NUCLEOTIDE SEQUENCE [LARGE SCALE GENOMIC DNA]</scope>
    <source>
        <strain evidence="1 2">CBS 449.75</strain>
    </source>
</reference>
<accession>A0ABR4LYM0</accession>
<dbReference type="Pfam" id="PF08982">
    <property type="entry name" value="AtaL"/>
    <property type="match status" value="1"/>
</dbReference>
<proteinExistence type="predicted"/>
<gene>
    <name evidence="1" type="ORF">BJX67DRAFT_347722</name>
</gene>
<evidence type="ECO:0000313" key="2">
    <source>
        <dbReference type="Proteomes" id="UP001610432"/>
    </source>
</evidence>
<dbReference type="SUPFAM" id="SSF55961">
    <property type="entry name" value="Bet v1-like"/>
    <property type="match status" value="1"/>
</dbReference>
<dbReference type="RefSeq" id="XP_070888607.1">
    <property type="nucleotide sequence ID" value="XM_071028571.1"/>
</dbReference>